<proteinExistence type="predicted"/>
<evidence type="ECO:0000256" key="2">
    <source>
        <dbReference type="ARBA" id="ARBA00022475"/>
    </source>
</evidence>
<keyword evidence="4" id="KW-0808">Transferase</keyword>
<dbReference type="EC" id="2.7.8.-" evidence="12"/>
<dbReference type="GO" id="GO:0032049">
    <property type="term" value="P:cardiolipin biosynthetic process"/>
    <property type="evidence" value="ECO:0007669"/>
    <property type="project" value="UniProtKB-UniRule"/>
</dbReference>
<keyword evidence="10" id="KW-0594">Phospholipid biosynthesis</keyword>
<dbReference type="PANTHER" id="PTHR21248">
    <property type="entry name" value="CARDIOLIPIN SYNTHASE"/>
    <property type="match status" value="1"/>
</dbReference>
<feature type="transmembrane region" description="Helical" evidence="13">
    <location>
        <begin position="68"/>
        <end position="85"/>
    </location>
</feature>
<feature type="domain" description="PLD phosphodiesterase" evidence="14">
    <location>
        <begin position="424"/>
        <end position="451"/>
    </location>
</feature>
<dbReference type="PROSITE" id="PS50035">
    <property type="entry name" value="PLD"/>
    <property type="match status" value="2"/>
</dbReference>
<dbReference type="SUPFAM" id="SSF56024">
    <property type="entry name" value="Phospholipase D/nuclease"/>
    <property type="match status" value="2"/>
</dbReference>
<keyword evidence="6" id="KW-0677">Repeat</keyword>
<name>A0AAE3DZE0_9FIRM</name>
<keyword evidence="9 13" id="KW-0472">Membrane</keyword>
<dbReference type="PANTHER" id="PTHR21248:SF22">
    <property type="entry name" value="PHOSPHOLIPASE D"/>
    <property type="match status" value="1"/>
</dbReference>
<evidence type="ECO:0000256" key="4">
    <source>
        <dbReference type="ARBA" id="ARBA00022679"/>
    </source>
</evidence>
<evidence type="ECO:0000256" key="3">
    <source>
        <dbReference type="ARBA" id="ARBA00022516"/>
    </source>
</evidence>
<dbReference type="InterPro" id="IPR022924">
    <property type="entry name" value="Cardiolipin_synthase"/>
</dbReference>
<accession>A0AAE3DZE0</accession>
<evidence type="ECO:0000256" key="9">
    <source>
        <dbReference type="ARBA" id="ARBA00023136"/>
    </source>
</evidence>
<comment type="subcellular location">
    <subcellularLocation>
        <location evidence="1">Cell membrane</location>
        <topology evidence="1">Multi-pass membrane protein</topology>
    </subcellularLocation>
</comment>
<dbReference type="CDD" id="cd09154">
    <property type="entry name" value="PLDc_SMU_988_like_1"/>
    <property type="match status" value="1"/>
</dbReference>
<keyword evidence="3" id="KW-0444">Lipid biosynthesis</keyword>
<keyword evidence="2" id="KW-1003">Cell membrane</keyword>
<feature type="transmembrane region" description="Helical" evidence="13">
    <location>
        <begin position="39"/>
        <end position="56"/>
    </location>
</feature>
<keyword evidence="5 13" id="KW-0812">Transmembrane</keyword>
<evidence type="ECO:0000256" key="1">
    <source>
        <dbReference type="ARBA" id="ARBA00004651"/>
    </source>
</evidence>
<evidence type="ECO:0000256" key="10">
    <source>
        <dbReference type="ARBA" id="ARBA00023209"/>
    </source>
</evidence>
<dbReference type="Proteomes" id="UP001198242">
    <property type="component" value="Unassembled WGS sequence"/>
</dbReference>
<protein>
    <recommendedName>
        <fullName evidence="12">Cardiolipin synthase</fullName>
        <ecNumber evidence="12">2.7.8.-</ecNumber>
    </recommendedName>
</protein>
<organism evidence="15 16">
    <name type="scientific">Hominilimicola fabiformis</name>
    <dbReference type="NCBI Taxonomy" id="2885356"/>
    <lineage>
        <taxon>Bacteria</taxon>
        <taxon>Bacillati</taxon>
        <taxon>Bacillota</taxon>
        <taxon>Clostridia</taxon>
        <taxon>Eubacteriales</taxon>
        <taxon>Oscillospiraceae</taxon>
        <taxon>Hominilimicola</taxon>
    </lineage>
</organism>
<keyword evidence="11" id="KW-1208">Phospholipid metabolism</keyword>
<evidence type="ECO:0000256" key="6">
    <source>
        <dbReference type="ARBA" id="ARBA00022737"/>
    </source>
</evidence>
<dbReference type="Pfam" id="PF13396">
    <property type="entry name" value="PLDc_N"/>
    <property type="match status" value="1"/>
</dbReference>
<feature type="transmembrane region" description="Helical" evidence="13">
    <location>
        <begin position="12"/>
        <end position="33"/>
    </location>
</feature>
<evidence type="ECO:0000256" key="8">
    <source>
        <dbReference type="ARBA" id="ARBA00023098"/>
    </source>
</evidence>
<evidence type="ECO:0000313" key="15">
    <source>
        <dbReference type="EMBL" id="MCC2210884.1"/>
    </source>
</evidence>
<keyword evidence="8" id="KW-0443">Lipid metabolism</keyword>
<keyword evidence="7 13" id="KW-1133">Transmembrane helix</keyword>
<reference evidence="15 16" key="1">
    <citation type="submission" date="2021-10" db="EMBL/GenBank/DDBJ databases">
        <title>Anaerobic single-cell dispensing facilitates the cultivation of human gut bacteria.</title>
        <authorList>
            <person name="Afrizal A."/>
        </authorList>
    </citation>
    <scope>NUCLEOTIDE SEQUENCE [LARGE SCALE GENOMIC DNA]</scope>
    <source>
        <strain evidence="15 16">CLA-AA-H232</strain>
    </source>
</reference>
<dbReference type="InterPro" id="IPR001736">
    <property type="entry name" value="PLipase_D/transphosphatidylase"/>
</dbReference>
<dbReference type="CDD" id="cd09160">
    <property type="entry name" value="PLDc_SMU_988_like_2"/>
    <property type="match status" value="1"/>
</dbReference>
<evidence type="ECO:0000256" key="7">
    <source>
        <dbReference type="ARBA" id="ARBA00022989"/>
    </source>
</evidence>
<dbReference type="AlphaFoldDB" id="A0AAE3DZE0"/>
<dbReference type="GO" id="GO:0008808">
    <property type="term" value="F:cardiolipin synthase activity"/>
    <property type="evidence" value="ECO:0007669"/>
    <property type="project" value="UniProtKB-UniRule"/>
</dbReference>
<evidence type="ECO:0000256" key="5">
    <source>
        <dbReference type="ARBA" id="ARBA00022692"/>
    </source>
</evidence>
<comment type="caution">
    <text evidence="15">The sequence shown here is derived from an EMBL/GenBank/DDBJ whole genome shotgun (WGS) entry which is preliminary data.</text>
</comment>
<dbReference type="InterPro" id="IPR027379">
    <property type="entry name" value="CLS_N"/>
</dbReference>
<dbReference type="EMBL" id="JAJEQM010000011">
    <property type="protein sequence ID" value="MCC2210884.1"/>
    <property type="molecule type" value="Genomic_DNA"/>
</dbReference>
<dbReference type="RefSeq" id="WP_022230849.1">
    <property type="nucleotide sequence ID" value="NZ_JAJEQM010000011.1"/>
</dbReference>
<dbReference type="NCBIfam" id="TIGR04265">
    <property type="entry name" value="bac_cardiolipin"/>
    <property type="match status" value="1"/>
</dbReference>
<evidence type="ECO:0000256" key="13">
    <source>
        <dbReference type="SAM" id="Phobius"/>
    </source>
</evidence>
<evidence type="ECO:0000313" key="16">
    <source>
        <dbReference type="Proteomes" id="UP001198242"/>
    </source>
</evidence>
<sequence length="511" mass="59361">MKKIYRLLYSNKFVAMVMLLMQIITFVAMYIWISDYSKVLFGLSTVLSAVLIIFEINRTEESTFKMTWITLIAIIPIFGALFYLFTRAQGVSMNIGDDYKNIQEANKKYLVQDNDVMKNIYQTDKNQDGFARYLSKYGGSPAYTNTGVQYYSIGERMFEDMKKELLKAEKFIFLEFFIINHTSRMWNEILEILKKKVKQGVEVRVMYDGMGCIVTLPRKYNEYLERQGIKCRIFSPIVPLLSTHQNNRDHRKIMVIDGAVAFCGGINISDEYINEKMRFGHWKDTGFMLRGEAVAGFTAMFLEMWNVNDEHIEDCGEYIQASKKYSVSTDGFVIPFGDTPLDEVYVGKRAYINNLNNASEYTYIMTPYLVIDDEMYECMKYAAQRGVDVKIIMPHIPDKKYAFYLARTYYKELLKAGIEIYEYTPGFVHAKMSISDGKKAIVGTVNHDYRSLYLHYECAAYMLNVPAVMDIERDFKDTLELSQKITLEDVKHFNIFTKLLGHIIRLVAPLL</sequence>
<dbReference type="GO" id="GO:0005886">
    <property type="term" value="C:plasma membrane"/>
    <property type="evidence" value="ECO:0007669"/>
    <property type="project" value="UniProtKB-SubCell"/>
</dbReference>
<evidence type="ECO:0000259" key="14">
    <source>
        <dbReference type="PROSITE" id="PS50035"/>
    </source>
</evidence>
<feature type="domain" description="PLD phosphodiesterase" evidence="14">
    <location>
        <begin position="245"/>
        <end position="272"/>
    </location>
</feature>
<dbReference type="SMART" id="SM00155">
    <property type="entry name" value="PLDc"/>
    <property type="match status" value="2"/>
</dbReference>
<gene>
    <name evidence="15" type="primary">cls</name>
    <name evidence="15" type="ORF">LKE05_08810</name>
</gene>
<dbReference type="Gene3D" id="3.30.870.10">
    <property type="entry name" value="Endonuclease Chain A"/>
    <property type="match status" value="2"/>
</dbReference>
<evidence type="ECO:0000256" key="12">
    <source>
        <dbReference type="NCBIfam" id="TIGR04265"/>
    </source>
</evidence>
<keyword evidence="16" id="KW-1185">Reference proteome</keyword>
<evidence type="ECO:0000256" key="11">
    <source>
        <dbReference type="ARBA" id="ARBA00023264"/>
    </source>
</evidence>
<dbReference type="InterPro" id="IPR025202">
    <property type="entry name" value="PLD-like_dom"/>
</dbReference>
<dbReference type="Pfam" id="PF13091">
    <property type="entry name" value="PLDc_2"/>
    <property type="match status" value="2"/>
</dbReference>